<keyword evidence="19" id="KW-1185">Reference proteome</keyword>
<evidence type="ECO:0000256" key="3">
    <source>
        <dbReference type="ARBA" id="ARBA00011245"/>
    </source>
</evidence>
<dbReference type="InterPro" id="IPR010979">
    <property type="entry name" value="Ribosomal_uS13-like_H2TH"/>
</dbReference>
<dbReference type="PROSITE" id="PS51066">
    <property type="entry name" value="ZF_FPG_2"/>
    <property type="match status" value="1"/>
</dbReference>
<dbReference type="FunFam" id="1.10.8.50:FF:000003">
    <property type="entry name" value="Formamidopyrimidine-DNA glycosylase"/>
    <property type="match status" value="1"/>
</dbReference>
<feature type="domain" description="FPG-type" evidence="16">
    <location>
        <begin position="257"/>
        <end position="292"/>
    </location>
</feature>
<keyword evidence="7 15" id="KW-0378">Hydrolase</keyword>
<evidence type="ECO:0000256" key="4">
    <source>
        <dbReference type="ARBA" id="ARBA00022723"/>
    </source>
</evidence>
<keyword evidence="5 15" id="KW-0227">DNA damage</keyword>
<evidence type="ECO:0000313" key="18">
    <source>
        <dbReference type="EMBL" id="MBJ7543156.1"/>
    </source>
</evidence>
<dbReference type="Proteomes" id="UP000623250">
    <property type="component" value="Unassembled WGS sequence"/>
</dbReference>
<keyword evidence="11 15" id="KW-0456">Lyase</keyword>
<dbReference type="EC" id="4.2.99.18" evidence="15"/>
<evidence type="ECO:0000259" key="17">
    <source>
        <dbReference type="PROSITE" id="PS51068"/>
    </source>
</evidence>
<proteinExistence type="inferred from homology"/>
<dbReference type="InterPro" id="IPR015886">
    <property type="entry name" value="H2TH_FPG"/>
</dbReference>
<dbReference type="NCBIfam" id="TIGR00577">
    <property type="entry name" value="fpg"/>
    <property type="match status" value="1"/>
</dbReference>
<dbReference type="SMART" id="SM01232">
    <property type="entry name" value="H2TH"/>
    <property type="match status" value="1"/>
</dbReference>
<evidence type="ECO:0000256" key="11">
    <source>
        <dbReference type="ARBA" id="ARBA00023239"/>
    </source>
</evidence>
<gene>
    <name evidence="15 18" type="primary">mutM</name>
    <name evidence="15" type="synonym">fpg</name>
    <name evidence="18" type="ORF">JDN41_06250</name>
</gene>
<dbReference type="PROSITE" id="PS01242">
    <property type="entry name" value="ZF_FPG_1"/>
    <property type="match status" value="1"/>
</dbReference>
<dbReference type="GO" id="GO:0008270">
    <property type="term" value="F:zinc ion binding"/>
    <property type="evidence" value="ECO:0007669"/>
    <property type="project" value="UniProtKB-UniRule"/>
</dbReference>
<dbReference type="Pfam" id="PF06831">
    <property type="entry name" value="H2TH"/>
    <property type="match status" value="1"/>
</dbReference>
<dbReference type="NCBIfam" id="NF002211">
    <property type="entry name" value="PRK01103.1"/>
    <property type="match status" value="1"/>
</dbReference>
<keyword evidence="12 15" id="KW-0511">Multifunctional enzyme</keyword>
<comment type="catalytic activity">
    <reaction evidence="14 15">
        <text>2'-deoxyribonucleotide-(2'-deoxyribose 5'-phosphate)-2'-deoxyribonucleotide-DNA = a 3'-end 2'-deoxyribonucleotide-(2,3-dehydro-2,3-deoxyribose 5'-phosphate)-DNA + a 5'-end 5'-phospho-2'-deoxyribonucleoside-DNA + H(+)</text>
        <dbReference type="Rhea" id="RHEA:66592"/>
        <dbReference type="Rhea" id="RHEA-COMP:13180"/>
        <dbReference type="Rhea" id="RHEA-COMP:16897"/>
        <dbReference type="Rhea" id="RHEA-COMP:17067"/>
        <dbReference type="ChEBI" id="CHEBI:15378"/>
        <dbReference type="ChEBI" id="CHEBI:136412"/>
        <dbReference type="ChEBI" id="CHEBI:157695"/>
        <dbReference type="ChEBI" id="CHEBI:167181"/>
        <dbReference type="EC" id="4.2.99.18"/>
    </reaction>
</comment>
<dbReference type="SUPFAM" id="SSF81624">
    <property type="entry name" value="N-terminal domain of MutM-like DNA repair proteins"/>
    <property type="match status" value="1"/>
</dbReference>
<dbReference type="InterPro" id="IPR000214">
    <property type="entry name" value="Znf_DNA_glyclase/AP_lyase"/>
</dbReference>
<feature type="active site" description="Proton donor; for beta-elimination activity" evidence="15">
    <location>
        <position position="58"/>
    </location>
</feature>
<protein>
    <recommendedName>
        <fullName evidence="15">Formamidopyrimidine-DNA glycosylase</fullName>
        <shortName evidence="15">Fapy-DNA glycosylase</shortName>
        <ecNumber evidence="15">3.2.2.23</ecNumber>
    </recommendedName>
    <alternativeName>
        <fullName evidence="15">DNA-(apurinic or apyrimidinic site) lyase MutM</fullName>
        <shortName evidence="15">AP lyase MutM</shortName>
        <ecNumber evidence="15">4.2.99.18</ecNumber>
    </alternativeName>
</protein>
<dbReference type="RefSeq" id="WP_037239974.1">
    <property type="nucleotide sequence ID" value="NZ_JAEMUK010000011.1"/>
</dbReference>
<feature type="active site" description="Proton donor" evidence="15">
    <location>
        <position position="3"/>
    </location>
</feature>
<dbReference type="GO" id="GO:0140078">
    <property type="term" value="F:class I DNA-(apurinic or apyrimidinic site) endonuclease activity"/>
    <property type="evidence" value="ECO:0007669"/>
    <property type="project" value="UniProtKB-EC"/>
</dbReference>
<comment type="caution">
    <text evidence="18">The sequence shown here is derived from an EMBL/GenBank/DDBJ whole genome shotgun (WGS) entry which is preliminary data.</text>
</comment>
<reference evidence="18 19" key="1">
    <citation type="submission" date="2020-12" db="EMBL/GenBank/DDBJ databases">
        <title>Revised draft genomes of Rhodomicrobium vannielii ATCC 17100 and Rhodomicrobium udaipurense JA643.</title>
        <authorList>
            <person name="Conners E.M."/>
            <person name="Davenport E.J."/>
            <person name="Bose A."/>
        </authorList>
    </citation>
    <scope>NUCLEOTIDE SEQUENCE [LARGE SCALE GENOMIC DNA]</scope>
    <source>
        <strain evidence="18 19">JA643</strain>
    </source>
</reference>
<evidence type="ECO:0000256" key="6">
    <source>
        <dbReference type="ARBA" id="ARBA00022771"/>
    </source>
</evidence>
<accession>A0A8I1GG17</accession>
<name>A0A8I1GG17_9HYPH</name>
<dbReference type="InterPro" id="IPR015887">
    <property type="entry name" value="DNA_glyclase_Znf_dom_DNA_BS"/>
</dbReference>
<dbReference type="GO" id="GO:0034039">
    <property type="term" value="F:8-oxo-7,8-dihydroguanine DNA N-glycosylase activity"/>
    <property type="evidence" value="ECO:0007669"/>
    <property type="project" value="TreeGrafter"/>
</dbReference>
<evidence type="ECO:0000256" key="13">
    <source>
        <dbReference type="ARBA" id="ARBA00023295"/>
    </source>
</evidence>
<evidence type="ECO:0000256" key="12">
    <source>
        <dbReference type="ARBA" id="ARBA00023268"/>
    </source>
</evidence>
<feature type="active site" description="Schiff-base intermediate with DNA" evidence="15">
    <location>
        <position position="2"/>
    </location>
</feature>
<dbReference type="Pfam" id="PF01149">
    <property type="entry name" value="Fapy_DNA_glyco"/>
    <property type="match status" value="1"/>
</dbReference>
<evidence type="ECO:0000256" key="8">
    <source>
        <dbReference type="ARBA" id="ARBA00022833"/>
    </source>
</evidence>
<keyword evidence="13 15" id="KW-0326">Glycosidase</keyword>
<dbReference type="GO" id="GO:0003684">
    <property type="term" value="F:damaged DNA binding"/>
    <property type="evidence" value="ECO:0007669"/>
    <property type="project" value="InterPro"/>
</dbReference>
<comment type="subunit">
    <text evidence="3 15">Monomer.</text>
</comment>
<dbReference type="InterPro" id="IPR035937">
    <property type="entry name" value="FPG_N"/>
</dbReference>
<evidence type="ECO:0000256" key="15">
    <source>
        <dbReference type="HAMAP-Rule" id="MF_00103"/>
    </source>
</evidence>
<evidence type="ECO:0000256" key="2">
    <source>
        <dbReference type="ARBA" id="ARBA00009409"/>
    </source>
</evidence>
<dbReference type="PANTHER" id="PTHR22993">
    <property type="entry name" value="FORMAMIDOPYRIMIDINE-DNA GLYCOSYLASE"/>
    <property type="match status" value="1"/>
</dbReference>
<feature type="binding site" evidence="15">
    <location>
        <position position="167"/>
    </location>
    <ligand>
        <name>DNA</name>
        <dbReference type="ChEBI" id="CHEBI:16991"/>
    </ligand>
</feature>
<dbReference type="Gene3D" id="1.10.8.50">
    <property type="match status" value="1"/>
</dbReference>
<dbReference type="InterPro" id="IPR010663">
    <property type="entry name" value="Znf_FPG/IleRS"/>
</dbReference>
<evidence type="ECO:0000313" key="19">
    <source>
        <dbReference type="Proteomes" id="UP000623250"/>
    </source>
</evidence>
<dbReference type="InterPro" id="IPR020629">
    <property type="entry name" value="FPG_Glyclase"/>
</dbReference>
<comment type="similarity">
    <text evidence="2 15">Belongs to the FPG family.</text>
</comment>
<dbReference type="PROSITE" id="PS51068">
    <property type="entry name" value="FPG_CAT"/>
    <property type="match status" value="1"/>
</dbReference>
<keyword evidence="4 15" id="KW-0479">Metal-binding</keyword>
<dbReference type="InterPro" id="IPR012319">
    <property type="entry name" value="FPG_cat"/>
</dbReference>
<feature type="domain" description="Formamidopyrimidine-DNA glycosylase catalytic" evidence="17">
    <location>
        <begin position="2"/>
        <end position="127"/>
    </location>
</feature>
<comment type="cofactor">
    <cofactor evidence="15">
        <name>Zn(2+)</name>
        <dbReference type="ChEBI" id="CHEBI:29105"/>
    </cofactor>
    <text evidence="15">Binds 1 zinc ion per subunit.</text>
</comment>
<organism evidence="18 19">
    <name type="scientific">Rhodomicrobium udaipurense</name>
    <dbReference type="NCBI Taxonomy" id="1202716"/>
    <lineage>
        <taxon>Bacteria</taxon>
        <taxon>Pseudomonadati</taxon>
        <taxon>Pseudomonadota</taxon>
        <taxon>Alphaproteobacteria</taxon>
        <taxon>Hyphomicrobiales</taxon>
        <taxon>Hyphomicrobiaceae</taxon>
        <taxon>Rhodomicrobium</taxon>
    </lineage>
</organism>
<dbReference type="HAMAP" id="MF_00103">
    <property type="entry name" value="Fapy_DNA_glycosyl"/>
    <property type="match status" value="1"/>
</dbReference>
<comment type="function">
    <text evidence="15">Involved in base excision repair of DNA damaged by oxidation or by mutagenic agents. Acts as DNA glycosylase that recognizes and removes damaged bases. Has a preference for oxidized purines, such as 7,8-dihydro-8-oxoguanine (8-oxoG). Has AP (apurinic/apyrimidinic) lyase activity and introduces nicks in the DNA strand. Cleaves the DNA backbone by beta-delta elimination to generate a single-strand break at the site of the removed base with both 3'- and 5'-phosphates.</text>
</comment>
<sequence length="294" mass="31870">MPELPEVEIIRRGLAPAMEGAAFSAVTLNRADLRFPFEPRFAERLRGQRIARLTRRAKYIVAEADSGLCLAMHLGMTGRFTIEHKAEGAVTPGSFYYEHAANALHDHVVFAMSNGEVIRYNDPRRFGYMTLFGAGEMAAHPLFRALGIEPLSDALTPDYLAARAAGKAQALKAFLLDQRIIAGLGNIYVCEALFRAGLPPDAEAGALGVGRRGKAAAARLCAAIKAVLEDALLAGGSSIRDYRHANGDGGHFQEKFHVYGRGGEPCHNECGSLIVRKAQQGRSTFFCPRCQAKI</sequence>
<dbReference type="CDD" id="cd08966">
    <property type="entry name" value="EcFpg-like_N"/>
    <property type="match status" value="1"/>
</dbReference>
<feature type="binding site" evidence="15">
    <location>
        <position position="105"/>
    </location>
    <ligand>
        <name>DNA</name>
        <dbReference type="ChEBI" id="CHEBI:16991"/>
    </ligand>
</feature>
<evidence type="ECO:0000256" key="10">
    <source>
        <dbReference type="ARBA" id="ARBA00023204"/>
    </source>
</evidence>
<dbReference type="SMART" id="SM00898">
    <property type="entry name" value="Fapy_DNA_glyco"/>
    <property type="match status" value="1"/>
</dbReference>
<evidence type="ECO:0000259" key="16">
    <source>
        <dbReference type="PROSITE" id="PS51066"/>
    </source>
</evidence>
<feature type="binding site" evidence="15">
    <location>
        <position position="124"/>
    </location>
    <ligand>
        <name>DNA</name>
        <dbReference type="ChEBI" id="CHEBI:16991"/>
    </ligand>
</feature>
<evidence type="ECO:0000256" key="14">
    <source>
        <dbReference type="ARBA" id="ARBA00044632"/>
    </source>
</evidence>
<dbReference type="Pfam" id="PF06827">
    <property type="entry name" value="zf-FPG_IleRS"/>
    <property type="match status" value="1"/>
</dbReference>
<dbReference type="GO" id="GO:0006284">
    <property type="term" value="P:base-excision repair"/>
    <property type="evidence" value="ECO:0007669"/>
    <property type="project" value="InterPro"/>
</dbReference>
<comment type="catalytic activity">
    <reaction evidence="1 15">
        <text>Hydrolysis of DNA containing ring-opened 7-methylguanine residues, releasing 2,6-diamino-4-hydroxy-5-(N-methyl)formamidopyrimidine.</text>
        <dbReference type="EC" id="3.2.2.23"/>
    </reaction>
</comment>
<keyword evidence="6 15" id="KW-0863">Zinc-finger</keyword>
<dbReference type="EC" id="3.2.2.23" evidence="15"/>
<evidence type="ECO:0000256" key="5">
    <source>
        <dbReference type="ARBA" id="ARBA00022763"/>
    </source>
</evidence>
<dbReference type="AlphaFoldDB" id="A0A8I1GG17"/>
<dbReference type="SUPFAM" id="SSF57716">
    <property type="entry name" value="Glucocorticoid receptor-like (DNA-binding domain)"/>
    <property type="match status" value="1"/>
</dbReference>
<dbReference type="PANTHER" id="PTHR22993:SF9">
    <property type="entry name" value="FORMAMIDOPYRIMIDINE-DNA GLYCOSYLASE"/>
    <property type="match status" value="1"/>
</dbReference>
<evidence type="ECO:0000256" key="1">
    <source>
        <dbReference type="ARBA" id="ARBA00001668"/>
    </source>
</evidence>
<keyword evidence="10 15" id="KW-0234">DNA repair</keyword>
<dbReference type="Gene3D" id="3.20.190.10">
    <property type="entry name" value="MutM-like, N-terminal"/>
    <property type="match status" value="1"/>
</dbReference>
<feature type="active site" description="Proton donor; for delta-elimination activity" evidence="15">
    <location>
        <position position="282"/>
    </location>
</feature>
<dbReference type="SUPFAM" id="SSF46946">
    <property type="entry name" value="S13-like H2TH domain"/>
    <property type="match status" value="1"/>
</dbReference>
<evidence type="ECO:0000256" key="7">
    <source>
        <dbReference type="ARBA" id="ARBA00022801"/>
    </source>
</evidence>
<dbReference type="EMBL" id="JAEMUK010000011">
    <property type="protein sequence ID" value="MBJ7543156.1"/>
    <property type="molecule type" value="Genomic_DNA"/>
</dbReference>
<keyword evidence="9 15" id="KW-0238">DNA-binding</keyword>
<evidence type="ECO:0000256" key="9">
    <source>
        <dbReference type="ARBA" id="ARBA00023125"/>
    </source>
</evidence>
<keyword evidence="8 15" id="KW-0862">Zinc</keyword>